<sequence length="162" mass="16983">MASAAVAAWVLSGLLRAHGTVEGAIVLAAVALSALSLPVEALAASGWGRDRVAAWERPGGERHEPAPSSPVAYTSESGILSPTSRVRVSIGPRLPGETRGELDLGILDGADPSAVSASLRELRESGEWTRRLGDGETELEIACSVPPVRWARERGERWARGG</sequence>
<comment type="caution">
    <text evidence="2">The sequence shown here is derived from an EMBL/GenBank/DDBJ whole genome shotgun (WGS) entry which is preliminary data.</text>
</comment>
<dbReference type="PATRIC" id="fig|1125712.3.peg.2279"/>
<gene>
    <name evidence="2" type="ORF">HMPREF1316_0620</name>
</gene>
<dbReference type="STRING" id="1125712.HMPREF1316_0620"/>
<protein>
    <submittedName>
        <fullName evidence="2">Uncharacterized protein</fullName>
    </submittedName>
</protein>
<accession>U2SZP7</accession>
<evidence type="ECO:0000313" key="2">
    <source>
        <dbReference type="EMBL" id="ERL06264.1"/>
    </source>
</evidence>
<dbReference type="Proteomes" id="UP000016638">
    <property type="component" value="Unassembled WGS sequence"/>
</dbReference>
<dbReference type="AlphaFoldDB" id="U2SZP7"/>
<proteinExistence type="predicted"/>
<reference evidence="2 3" key="1">
    <citation type="submission" date="2013-08" db="EMBL/GenBank/DDBJ databases">
        <authorList>
            <person name="Durkin A.S."/>
            <person name="Haft D.R."/>
            <person name="McCorrison J."/>
            <person name="Torralba M."/>
            <person name="Gillis M."/>
            <person name="Haft D.H."/>
            <person name="Methe B."/>
            <person name="Sutton G."/>
            <person name="Nelson K.E."/>
        </authorList>
    </citation>
    <scope>NUCLEOTIDE SEQUENCE [LARGE SCALE GENOMIC DNA]</scope>
    <source>
        <strain evidence="2 3">F0195</strain>
    </source>
</reference>
<keyword evidence="3" id="KW-1185">Reference proteome</keyword>
<evidence type="ECO:0000313" key="3">
    <source>
        <dbReference type="Proteomes" id="UP000016638"/>
    </source>
</evidence>
<organism evidence="2 3">
    <name type="scientific">Olsenella profusa F0195</name>
    <dbReference type="NCBI Taxonomy" id="1125712"/>
    <lineage>
        <taxon>Bacteria</taxon>
        <taxon>Bacillati</taxon>
        <taxon>Actinomycetota</taxon>
        <taxon>Coriobacteriia</taxon>
        <taxon>Coriobacteriales</taxon>
        <taxon>Atopobiaceae</taxon>
        <taxon>Olsenella</taxon>
    </lineage>
</organism>
<feature type="region of interest" description="Disordered" evidence="1">
    <location>
        <begin position="57"/>
        <end position="76"/>
    </location>
</feature>
<name>U2SZP7_9ACTN</name>
<dbReference type="EMBL" id="AWEZ01000069">
    <property type="protein sequence ID" value="ERL06264.1"/>
    <property type="molecule type" value="Genomic_DNA"/>
</dbReference>
<evidence type="ECO:0000256" key="1">
    <source>
        <dbReference type="SAM" id="MobiDB-lite"/>
    </source>
</evidence>